<keyword evidence="2" id="KW-1185">Reference proteome</keyword>
<evidence type="ECO:0000256" key="1">
    <source>
        <dbReference type="SAM" id="MobiDB-lite"/>
    </source>
</evidence>
<feature type="compositionally biased region" description="Polar residues" evidence="1">
    <location>
        <begin position="69"/>
        <end position="87"/>
    </location>
</feature>
<feature type="region of interest" description="Disordered" evidence="1">
    <location>
        <begin position="62"/>
        <end position="96"/>
    </location>
</feature>
<dbReference type="Proteomes" id="UP001318040">
    <property type="component" value="Chromosome 53"/>
</dbReference>
<sequence>MFGMNAPKSCRTYGRKKIRLSVPNNSDTGIFNSSPVPADEVFSTVNNNRSLTPIHEDQTLQSFKPAPHISTSIRSRSSLQETNTKTTDSARDVETVESEETYLSSYMTLPSGVSTFLNQLQSDMMISSSLSTDDTLQREDNASDLDCTITETMRKEGHATHYADVEDIVETEVLGEPEADQIGVSTADFNFIQSTMINSSCPLGTINMGLPEDISEIYDSRIGKKKRSTCVKKTSLSKERSLTRTKATLNESSAHISTSFSGKKVYRLGNLNVSSSVLVKKTLKSALTNPNNEATRHTPKASHTIKYFQTKTSTPQKMTNTLALDLSPVAQESLSQLEPNQTWGIVNSQEIAPDSPSTSSSGIGQELVMHAPSSQELCCIVSQTFVTKKMGQLKRFHAHGGPGDVGSIPRDILSEN</sequence>
<feature type="region of interest" description="Disordered" evidence="1">
    <location>
        <begin position="397"/>
        <end position="416"/>
    </location>
</feature>
<dbReference type="AlphaFoldDB" id="A0AAJ7XDE1"/>
<organism evidence="2 3">
    <name type="scientific">Petromyzon marinus</name>
    <name type="common">Sea lamprey</name>
    <dbReference type="NCBI Taxonomy" id="7757"/>
    <lineage>
        <taxon>Eukaryota</taxon>
        <taxon>Metazoa</taxon>
        <taxon>Chordata</taxon>
        <taxon>Craniata</taxon>
        <taxon>Vertebrata</taxon>
        <taxon>Cyclostomata</taxon>
        <taxon>Hyperoartia</taxon>
        <taxon>Petromyzontiformes</taxon>
        <taxon>Petromyzontidae</taxon>
        <taxon>Petromyzon</taxon>
    </lineage>
</organism>
<evidence type="ECO:0000313" key="3">
    <source>
        <dbReference type="RefSeq" id="XP_032830225.1"/>
    </source>
</evidence>
<protein>
    <submittedName>
        <fullName evidence="3">Uncharacterized protein LOC116953981 isoform X2</fullName>
    </submittedName>
</protein>
<evidence type="ECO:0000313" key="2">
    <source>
        <dbReference type="Proteomes" id="UP001318040"/>
    </source>
</evidence>
<dbReference type="RefSeq" id="XP_032830225.1">
    <property type="nucleotide sequence ID" value="XM_032974334.1"/>
</dbReference>
<reference evidence="3" key="1">
    <citation type="submission" date="2025-08" db="UniProtKB">
        <authorList>
            <consortium name="RefSeq"/>
        </authorList>
    </citation>
    <scope>IDENTIFICATION</scope>
    <source>
        <tissue evidence="3">Sperm</tissue>
    </source>
</reference>
<proteinExistence type="predicted"/>
<gene>
    <name evidence="3" type="primary">LOC116953981</name>
</gene>
<name>A0AAJ7XDE1_PETMA</name>
<accession>A0AAJ7XDE1</accession>